<reference evidence="4" key="1">
    <citation type="journal article" date="2019" name="Int. J. Syst. Evol. Microbiol.">
        <title>The Global Catalogue of Microorganisms (GCM) 10K type strain sequencing project: providing services to taxonomists for standard genome sequencing and annotation.</title>
        <authorList>
            <consortium name="The Broad Institute Genomics Platform"/>
            <consortium name="The Broad Institute Genome Sequencing Center for Infectious Disease"/>
            <person name="Wu L."/>
            <person name="Ma J."/>
        </authorList>
    </citation>
    <scope>NUCLEOTIDE SEQUENCE [LARGE SCALE GENOMIC DNA]</scope>
    <source>
        <strain evidence="4">CGMCC 1.7030</strain>
    </source>
</reference>
<dbReference type="Pfam" id="PF01381">
    <property type="entry name" value="HTH_3"/>
    <property type="match status" value="1"/>
</dbReference>
<keyword evidence="1" id="KW-0472">Membrane</keyword>
<feature type="transmembrane region" description="Helical" evidence="1">
    <location>
        <begin position="78"/>
        <end position="97"/>
    </location>
</feature>
<accession>A0ABW0BU36</accession>
<comment type="caution">
    <text evidence="3">The sequence shown here is derived from an EMBL/GenBank/DDBJ whole genome shotgun (WGS) entry which is preliminary data.</text>
</comment>
<dbReference type="RefSeq" id="WP_377912803.1">
    <property type="nucleotide sequence ID" value="NZ_JBHSKS010000003.1"/>
</dbReference>
<proteinExistence type="predicted"/>
<organism evidence="3 4">
    <name type="scientific">Algoriphagus aquatilis</name>
    <dbReference type="NCBI Taxonomy" id="490186"/>
    <lineage>
        <taxon>Bacteria</taxon>
        <taxon>Pseudomonadati</taxon>
        <taxon>Bacteroidota</taxon>
        <taxon>Cytophagia</taxon>
        <taxon>Cytophagales</taxon>
        <taxon>Cyclobacteriaceae</taxon>
        <taxon>Algoriphagus</taxon>
    </lineage>
</organism>
<protein>
    <submittedName>
        <fullName evidence="3">Helix-turn-helix domain-containing protein</fullName>
    </submittedName>
</protein>
<dbReference type="InterPro" id="IPR001387">
    <property type="entry name" value="Cro/C1-type_HTH"/>
</dbReference>
<keyword evidence="1" id="KW-1133">Transmembrane helix</keyword>
<feature type="transmembrane region" description="Helical" evidence="1">
    <location>
        <begin position="177"/>
        <end position="199"/>
    </location>
</feature>
<dbReference type="CDD" id="cd00093">
    <property type="entry name" value="HTH_XRE"/>
    <property type="match status" value="1"/>
</dbReference>
<dbReference type="Gene3D" id="1.10.260.40">
    <property type="entry name" value="lambda repressor-like DNA-binding domains"/>
    <property type="match status" value="1"/>
</dbReference>
<keyword evidence="4" id="KW-1185">Reference proteome</keyword>
<evidence type="ECO:0000259" key="2">
    <source>
        <dbReference type="PROSITE" id="PS50943"/>
    </source>
</evidence>
<feature type="domain" description="HTH cro/C1-type" evidence="2">
    <location>
        <begin position="10"/>
        <end position="64"/>
    </location>
</feature>
<dbReference type="InterPro" id="IPR010982">
    <property type="entry name" value="Lambda_DNA-bd_dom_sf"/>
</dbReference>
<dbReference type="SMART" id="SM00530">
    <property type="entry name" value="HTH_XRE"/>
    <property type="match status" value="1"/>
</dbReference>
<keyword evidence="1" id="KW-0812">Transmembrane</keyword>
<dbReference type="EMBL" id="JBHSKS010000003">
    <property type="protein sequence ID" value="MFC5191083.1"/>
    <property type="molecule type" value="Genomic_DNA"/>
</dbReference>
<name>A0ABW0BU36_9BACT</name>
<evidence type="ECO:0000313" key="4">
    <source>
        <dbReference type="Proteomes" id="UP001596163"/>
    </source>
</evidence>
<evidence type="ECO:0000313" key="3">
    <source>
        <dbReference type="EMBL" id="MFC5191083.1"/>
    </source>
</evidence>
<dbReference type="SUPFAM" id="SSF47413">
    <property type="entry name" value="lambda repressor-like DNA-binding domains"/>
    <property type="match status" value="1"/>
</dbReference>
<dbReference type="Proteomes" id="UP001596163">
    <property type="component" value="Unassembled WGS sequence"/>
</dbReference>
<feature type="transmembrane region" description="Helical" evidence="1">
    <location>
        <begin position="117"/>
        <end position="136"/>
    </location>
</feature>
<dbReference type="PROSITE" id="PS50943">
    <property type="entry name" value="HTH_CROC1"/>
    <property type="match status" value="1"/>
</dbReference>
<gene>
    <name evidence="3" type="ORF">ACFPIK_04845</name>
</gene>
<feature type="transmembrane region" description="Helical" evidence="1">
    <location>
        <begin position="148"/>
        <end position="171"/>
    </location>
</feature>
<feature type="transmembrane region" description="Helical" evidence="1">
    <location>
        <begin position="206"/>
        <end position="225"/>
    </location>
</feature>
<sequence length="261" mass="29781">MKQPELGKKISELRKAKGLTQEELVEKCNLNVRTIQRIEAGEVTPRSYTIKALFEALDFQWEEVKSSFTDEERKVPSYLYFAFASGLLYFFIAFFEIGWEYEWIEDGFVSDKTGFTGVKLITFFSYVGFLLGLLGLERFYPNKYLKIALWVMIGFNLLMYSADLIALHTSLLSIEDYYWIKFEAFGLGYAFLGASYFGYKNLKYGLGQVIGALGLIAGILIFSGFGVVFGLVPMTFFEIGQLGLMIYFIQKIGRSTSPDSY</sequence>
<evidence type="ECO:0000256" key="1">
    <source>
        <dbReference type="SAM" id="Phobius"/>
    </source>
</evidence>